<keyword evidence="14" id="KW-0479">Metal-binding</keyword>
<dbReference type="GO" id="GO:0061630">
    <property type="term" value="F:ubiquitin protein ligase activity"/>
    <property type="evidence" value="ECO:0007669"/>
    <property type="project" value="UniProtKB-EC"/>
</dbReference>
<keyword evidence="9" id="KW-0227">DNA damage</keyword>
<keyword evidence="11" id="KW-0234">DNA repair</keyword>
<organism evidence="17 18">
    <name type="scientific">Trichomonas vaginalis (strain ATCC PRA-98 / G3)</name>
    <dbReference type="NCBI Taxonomy" id="412133"/>
    <lineage>
        <taxon>Eukaryota</taxon>
        <taxon>Metamonada</taxon>
        <taxon>Parabasalia</taxon>
        <taxon>Trichomonadida</taxon>
        <taxon>Trichomonadidae</taxon>
        <taxon>Trichomonas</taxon>
    </lineage>
</organism>
<dbReference type="VEuPathDB" id="TrichDB:TVAGG3_0998480"/>
<evidence type="ECO:0000256" key="6">
    <source>
        <dbReference type="ARBA" id="ARBA00022574"/>
    </source>
</evidence>
<dbReference type="SUPFAM" id="SSF50978">
    <property type="entry name" value="WD40 repeat-like"/>
    <property type="match status" value="1"/>
</dbReference>
<protein>
    <recommendedName>
        <fullName evidence="4">RING-type E3 ubiquitin transferase</fullName>
        <ecNumber evidence="4">2.3.2.27</ecNumber>
    </recommendedName>
</protein>
<evidence type="ECO:0000256" key="4">
    <source>
        <dbReference type="ARBA" id="ARBA00012483"/>
    </source>
</evidence>
<dbReference type="OrthoDB" id="5600418at2759"/>
<comment type="pathway">
    <text evidence="3">Protein modification; protein ubiquitination.</text>
</comment>
<evidence type="ECO:0000256" key="13">
    <source>
        <dbReference type="ARBA" id="ARBA00034306"/>
    </source>
</evidence>
<keyword evidence="6" id="KW-0853">WD repeat</keyword>
<dbReference type="GO" id="GO:0005737">
    <property type="term" value="C:cytoplasm"/>
    <property type="evidence" value="ECO:0007669"/>
    <property type="project" value="UniProtKB-SubCell"/>
</dbReference>
<evidence type="ECO:0000313" key="17">
    <source>
        <dbReference type="EMBL" id="EAY21370.1"/>
    </source>
</evidence>
<dbReference type="KEGG" id="tva:5466931"/>
<dbReference type="EC" id="2.3.2.27" evidence="4"/>
<evidence type="ECO:0000256" key="10">
    <source>
        <dbReference type="ARBA" id="ARBA00022786"/>
    </source>
</evidence>
<dbReference type="PANTHER" id="PTHR16047:SF7">
    <property type="entry name" value="E3 UBIQUITIN-PROTEIN LIGASE RFWD3"/>
    <property type="match status" value="1"/>
</dbReference>
<evidence type="ECO:0000256" key="9">
    <source>
        <dbReference type="ARBA" id="ARBA00022763"/>
    </source>
</evidence>
<keyword evidence="10" id="KW-0833">Ubl conjugation pathway</keyword>
<evidence type="ECO:0000256" key="1">
    <source>
        <dbReference type="ARBA" id="ARBA00000900"/>
    </source>
</evidence>
<dbReference type="SMR" id="A2DDJ4"/>
<dbReference type="InterPro" id="IPR013083">
    <property type="entry name" value="Znf_RING/FYVE/PHD"/>
</dbReference>
<comment type="catalytic activity">
    <reaction evidence="1">
        <text>S-ubiquitinyl-[E2 ubiquitin-conjugating enzyme]-L-cysteine + [acceptor protein]-L-lysine = [E2 ubiquitin-conjugating enzyme]-L-cysteine + N(6)-ubiquitinyl-[acceptor protein]-L-lysine.</text>
        <dbReference type="EC" id="2.3.2.27"/>
    </reaction>
</comment>
<accession>A2DDJ4</accession>
<dbReference type="GO" id="GO:0016604">
    <property type="term" value="C:nuclear body"/>
    <property type="evidence" value="ECO:0007669"/>
    <property type="project" value="UniProtKB-SubCell"/>
</dbReference>
<dbReference type="AlphaFoldDB" id="A2DDJ4"/>
<reference evidence="17" key="2">
    <citation type="journal article" date="2007" name="Science">
        <title>Draft genome sequence of the sexually transmitted pathogen Trichomonas vaginalis.</title>
        <authorList>
            <person name="Carlton J.M."/>
            <person name="Hirt R.P."/>
            <person name="Silva J.C."/>
            <person name="Delcher A.L."/>
            <person name="Schatz M."/>
            <person name="Zhao Q."/>
            <person name="Wortman J.R."/>
            <person name="Bidwell S.L."/>
            <person name="Alsmark U.C.M."/>
            <person name="Besteiro S."/>
            <person name="Sicheritz-Ponten T."/>
            <person name="Noel C.J."/>
            <person name="Dacks J.B."/>
            <person name="Foster P.G."/>
            <person name="Simillion C."/>
            <person name="Van de Peer Y."/>
            <person name="Miranda-Saavedra D."/>
            <person name="Barton G.J."/>
            <person name="Westrop G.D."/>
            <person name="Mueller S."/>
            <person name="Dessi D."/>
            <person name="Fiori P.L."/>
            <person name="Ren Q."/>
            <person name="Paulsen I."/>
            <person name="Zhang H."/>
            <person name="Bastida-Corcuera F.D."/>
            <person name="Simoes-Barbosa A."/>
            <person name="Brown M.T."/>
            <person name="Hayes R.D."/>
            <person name="Mukherjee M."/>
            <person name="Okumura C.Y."/>
            <person name="Schneider R."/>
            <person name="Smith A.J."/>
            <person name="Vanacova S."/>
            <person name="Villalvazo M."/>
            <person name="Haas B.J."/>
            <person name="Pertea M."/>
            <person name="Feldblyum T.V."/>
            <person name="Utterback T.R."/>
            <person name="Shu C.L."/>
            <person name="Osoegawa K."/>
            <person name="de Jong P.J."/>
            <person name="Hrdy I."/>
            <person name="Horvathova L."/>
            <person name="Zubacova Z."/>
            <person name="Dolezal P."/>
            <person name="Malik S.B."/>
            <person name="Logsdon J.M. Jr."/>
            <person name="Henze K."/>
            <person name="Gupta A."/>
            <person name="Wang C.C."/>
            <person name="Dunne R.L."/>
            <person name="Upcroft J.A."/>
            <person name="Upcroft P."/>
            <person name="White O."/>
            <person name="Salzberg S.L."/>
            <person name="Tang P."/>
            <person name="Chiu C.-H."/>
            <person name="Lee Y.-S."/>
            <person name="Embley T.M."/>
            <person name="Coombs G.H."/>
            <person name="Mottram J.C."/>
            <person name="Tachezy J."/>
            <person name="Fraser-Liggett C.M."/>
            <person name="Johnson P.J."/>
        </authorList>
    </citation>
    <scope>NUCLEOTIDE SEQUENCE [LARGE SCALE GENOMIC DNA]</scope>
    <source>
        <strain evidence="17">G3</strain>
    </source>
</reference>
<dbReference type="InterPro" id="IPR015943">
    <property type="entry name" value="WD40/YVTN_repeat-like_dom_sf"/>
</dbReference>
<dbReference type="Proteomes" id="UP000001542">
    <property type="component" value="Unassembled WGS sequence"/>
</dbReference>
<evidence type="ECO:0000313" key="18">
    <source>
        <dbReference type="Proteomes" id="UP000001542"/>
    </source>
</evidence>
<evidence type="ECO:0000256" key="11">
    <source>
        <dbReference type="ARBA" id="ARBA00023204"/>
    </source>
</evidence>
<dbReference type="Gene3D" id="3.30.40.10">
    <property type="entry name" value="Zinc/RING finger domain, C3HC4 (zinc finger)"/>
    <property type="match status" value="1"/>
</dbReference>
<comment type="subcellular location">
    <subcellularLocation>
        <location evidence="2">Cytoplasm</location>
    </subcellularLocation>
    <subcellularLocation>
        <location evidence="13">Nucleus</location>
        <location evidence="13">Nuclear body</location>
    </subcellularLocation>
</comment>
<gene>
    <name evidence="17" type="ORF">TVAG_198070</name>
</gene>
<sequence length="443" mass="50444">MLNSQELPMMCSLCKRPATTTGEHQACALSCGHIFGYSCIINYFSLNPDCPFCNTPIRQREIRMLFFDNHIPFSEDVLKSEHQKLRLKEDDYQVLIKEKAQLEKQLAQLRDDLAARYQPTYEKSQRKTIRVLNQPSIVLNRPINEGNRVLFIGDYIVYTECFSDQVFGITYGDIDDPQNFQRLSLHTMQIRDMSVHPSSTSIISTVSIDKTVSIVDLISQRVSRVDMGVPLWSCCWFDDSTVIVGGDRGTIIGVNVNTMQKTFEKSEPGPPIFSLKTITPTTVLTANGRHTQIFDLNQQKFFPVEAAANSVLFNDEKLTNMQQLLIMTRTREKDAHALFCKLQNGAPWPAVSIKIPYFSGLIKPSLVETGGQIYVALPMEDENDFSFRMISNPQVDLFMKWRNRFPKLSKPPSDLAMIVNDDFLLAVVTKDMIRVYALPIETD</sequence>
<keyword evidence="14" id="KW-0863">Zinc-finger</keyword>
<keyword evidence="7" id="KW-0808">Transferase</keyword>
<evidence type="ECO:0000256" key="12">
    <source>
        <dbReference type="ARBA" id="ARBA00023242"/>
    </source>
</evidence>
<dbReference type="PROSITE" id="PS50089">
    <property type="entry name" value="ZF_RING_2"/>
    <property type="match status" value="1"/>
</dbReference>
<dbReference type="InterPro" id="IPR056527">
    <property type="entry name" value="WD40_RFWD3"/>
</dbReference>
<dbReference type="InterPro" id="IPR037381">
    <property type="entry name" value="RFWD3"/>
</dbReference>
<dbReference type="EMBL" id="DS113190">
    <property type="protein sequence ID" value="EAY21370.1"/>
    <property type="molecule type" value="Genomic_DNA"/>
</dbReference>
<dbReference type="Gene3D" id="2.130.10.10">
    <property type="entry name" value="YVTN repeat-like/Quinoprotein amine dehydrogenase"/>
    <property type="match status" value="1"/>
</dbReference>
<dbReference type="GO" id="GO:0016567">
    <property type="term" value="P:protein ubiquitination"/>
    <property type="evidence" value="ECO:0007669"/>
    <property type="project" value="InterPro"/>
</dbReference>
<dbReference type="InParanoid" id="A2DDJ4"/>
<name>A2DDJ4_TRIV3</name>
<keyword evidence="18" id="KW-1185">Reference proteome</keyword>
<reference evidence="17" key="1">
    <citation type="submission" date="2006-10" db="EMBL/GenBank/DDBJ databases">
        <authorList>
            <person name="Amadeo P."/>
            <person name="Zhao Q."/>
            <person name="Wortman J."/>
            <person name="Fraser-Liggett C."/>
            <person name="Carlton J."/>
        </authorList>
    </citation>
    <scope>NUCLEOTIDE SEQUENCE</scope>
    <source>
        <strain evidence="17">G3</strain>
    </source>
</reference>
<keyword evidence="12" id="KW-0539">Nucleus</keyword>
<dbReference type="PANTHER" id="PTHR16047">
    <property type="entry name" value="RFWD3 PROTEIN"/>
    <property type="match status" value="1"/>
</dbReference>
<dbReference type="InterPro" id="IPR036322">
    <property type="entry name" value="WD40_repeat_dom_sf"/>
</dbReference>
<evidence type="ECO:0000256" key="8">
    <source>
        <dbReference type="ARBA" id="ARBA00022737"/>
    </source>
</evidence>
<keyword evidence="8" id="KW-0677">Repeat</keyword>
<keyword evidence="15" id="KW-0175">Coiled coil</keyword>
<evidence type="ECO:0000256" key="15">
    <source>
        <dbReference type="SAM" id="Coils"/>
    </source>
</evidence>
<dbReference type="GO" id="GO:0008270">
    <property type="term" value="F:zinc ion binding"/>
    <property type="evidence" value="ECO:0007669"/>
    <property type="project" value="UniProtKB-KW"/>
</dbReference>
<dbReference type="SUPFAM" id="SSF57850">
    <property type="entry name" value="RING/U-box"/>
    <property type="match status" value="1"/>
</dbReference>
<evidence type="ECO:0000256" key="2">
    <source>
        <dbReference type="ARBA" id="ARBA00004496"/>
    </source>
</evidence>
<evidence type="ECO:0000259" key="16">
    <source>
        <dbReference type="PROSITE" id="PS50089"/>
    </source>
</evidence>
<dbReference type="InterPro" id="IPR001841">
    <property type="entry name" value="Znf_RING"/>
</dbReference>
<dbReference type="Pfam" id="PF23419">
    <property type="entry name" value="WD40_RFWD3"/>
    <property type="match status" value="1"/>
</dbReference>
<dbReference type="STRING" id="5722.A2DDJ4"/>
<dbReference type="GO" id="GO:0036297">
    <property type="term" value="P:interstrand cross-link repair"/>
    <property type="evidence" value="ECO:0007669"/>
    <property type="project" value="InterPro"/>
</dbReference>
<feature type="coiled-coil region" evidence="15">
    <location>
        <begin position="85"/>
        <end position="112"/>
    </location>
</feature>
<dbReference type="RefSeq" id="XP_001582356.1">
    <property type="nucleotide sequence ID" value="XM_001582306.1"/>
</dbReference>
<proteinExistence type="predicted"/>
<evidence type="ECO:0000256" key="5">
    <source>
        <dbReference type="ARBA" id="ARBA00022490"/>
    </source>
</evidence>
<dbReference type="VEuPathDB" id="TrichDB:TVAG_198070"/>
<keyword evidence="5" id="KW-0963">Cytoplasm</keyword>
<evidence type="ECO:0000256" key="7">
    <source>
        <dbReference type="ARBA" id="ARBA00022679"/>
    </source>
</evidence>
<evidence type="ECO:0000256" key="3">
    <source>
        <dbReference type="ARBA" id="ARBA00004906"/>
    </source>
</evidence>
<keyword evidence="14" id="KW-0862">Zinc</keyword>
<evidence type="ECO:0000256" key="14">
    <source>
        <dbReference type="PROSITE-ProRule" id="PRU00175"/>
    </source>
</evidence>
<feature type="domain" description="RING-type" evidence="16">
    <location>
        <begin position="11"/>
        <end position="54"/>
    </location>
</feature>